<dbReference type="SUPFAM" id="SSF52540">
    <property type="entry name" value="P-loop containing nucleoside triphosphate hydrolases"/>
    <property type="match status" value="1"/>
</dbReference>
<evidence type="ECO:0000313" key="4">
    <source>
        <dbReference type="Proteomes" id="UP000382577"/>
    </source>
</evidence>
<evidence type="ECO:0000313" key="3">
    <source>
        <dbReference type="EMBL" id="VVE30100.1"/>
    </source>
</evidence>
<dbReference type="InterPro" id="IPR027417">
    <property type="entry name" value="P-loop_NTPase"/>
</dbReference>
<name>A0A5E4X1C4_9BURK</name>
<dbReference type="PANTHER" id="PTHR42957:SF1">
    <property type="entry name" value="HELICASE MJ1565-RELATED"/>
    <property type="match status" value="1"/>
</dbReference>
<dbReference type="Gene3D" id="3.40.50.300">
    <property type="entry name" value="P-loop containing nucleotide triphosphate hydrolases"/>
    <property type="match status" value="2"/>
</dbReference>
<sequence length="577" mass="62503">MTCDDLGKYGALRAELRVGVVSSVQANSVKVNLAHAGDVGGQYIRSQRYGRGEVGELVLIEAQQGLLLGRLTEVALPDRDRTEISQDFEGGSHVDAIGFVRLLGSVHAVTLRIRAGIATYPRLGDRVFSAPSAFVARIPDLTDAGLDTERPAVSLNLGQVSGESGFSIAVTPEKLFGRHCAILGSTGGGKSWTTARILEECRRYKSKVILLDATSEYRSLSGADIFHCHVGAPIHVADGSNEVNIPPTDFSEGDLIALFQPSGKTQGPKLREAMKSLRLANLAPEIATSGVIRKINQPKAAYRQAMNAGNNSALVDDPNQPFDVTVLHRQIVQECCFPDAANSADSWGGPSTELTYCSSLLTRIIGVINSSAMACVFRPSPGTSTLSDALNAFFADDNKTIFRLCLSSIGYEFSAREVITNAIGRMLLLKARREEFRQRPILAVLDEAHNFLGKSVGSEDYAMNLDAFELIAKEGRKYGLNVCLATQRPRDITEGVLSQMGTLLVHRLTNDRDREVVERACGEIDRSAAAFIPNLKQGEVALVGVDFPIPVTIQINPPSQPPKSDGPSFQRLWRRDV</sequence>
<protein>
    <submittedName>
        <fullName evidence="3">ATPase</fullName>
    </submittedName>
</protein>
<dbReference type="Pfam" id="PF01935">
    <property type="entry name" value="DUF87"/>
    <property type="match status" value="1"/>
</dbReference>
<dbReference type="RefSeq" id="WP_150600365.1">
    <property type="nucleotide sequence ID" value="NZ_CABPRW010000008.1"/>
</dbReference>
<feature type="domain" description="Helicase HerA central" evidence="2">
    <location>
        <begin position="156"/>
        <end position="278"/>
    </location>
</feature>
<dbReference type="PANTHER" id="PTHR42957">
    <property type="entry name" value="HELICASE MJ1565-RELATED"/>
    <property type="match status" value="1"/>
</dbReference>
<proteinExistence type="predicted"/>
<evidence type="ECO:0000259" key="2">
    <source>
        <dbReference type="Pfam" id="PF01935"/>
    </source>
</evidence>
<evidence type="ECO:0000256" key="1">
    <source>
        <dbReference type="SAM" id="MobiDB-lite"/>
    </source>
</evidence>
<feature type="region of interest" description="Disordered" evidence="1">
    <location>
        <begin position="554"/>
        <end position="577"/>
    </location>
</feature>
<dbReference type="Proteomes" id="UP000382577">
    <property type="component" value="Unassembled WGS sequence"/>
</dbReference>
<gene>
    <name evidence="3" type="ORF">PFI31113_03565</name>
</gene>
<dbReference type="InterPro" id="IPR008571">
    <property type="entry name" value="HerA-like"/>
</dbReference>
<dbReference type="InterPro" id="IPR002789">
    <property type="entry name" value="HerA_central"/>
</dbReference>
<reference evidence="3 4" key="1">
    <citation type="submission" date="2019-08" db="EMBL/GenBank/DDBJ databases">
        <authorList>
            <person name="Peeters C."/>
        </authorList>
    </citation>
    <scope>NUCLEOTIDE SEQUENCE [LARGE SCALE GENOMIC DNA]</scope>
    <source>
        <strain evidence="3 4">LMG 31113</strain>
    </source>
</reference>
<dbReference type="OrthoDB" id="9806951at2"/>
<organism evidence="3 4">
    <name type="scientific">Pandoraea fibrosis</name>
    <dbReference type="NCBI Taxonomy" id="1891094"/>
    <lineage>
        <taxon>Bacteria</taxon>
        <taxon>Pseudomonadati</taxon>
        <taxon>Pseudomonadota</taxon>
        <taxon>Betaproteobacteria</taxon>
        <taxon>Burkholderiales</taxon>
        <taxon>Burkholderiaceae</taxon>
        <taxon>Pandoraea</taxon>
    </lineage>
</organism>
<dbReference type="EMBL" id="CABPRW010000008">
    <property type="protein sequence ID" value="VVE30100.1"/>
    <property type="molecule type" value="Genomic_DNA"/>
</dbReference>
<dbReference type="AlphaFoldDB" id="A0A5E4X1C4"/>
<accession>A0A5E4X1C4</accession>